<dbReference type="NCBIfam" id="TIGR00756">
    <property type="entry name" value="PPR"/>
    <property type="match status" value="1"/>
</dbReference>
<evidence type="ECO:0008006" key="5">
    <source>
        <dbReference type="Google" id="ProtNLM"/>
    </source>
</evidence>
<reference evidence="3 4" key="1">
    <citation type="submission" date="2020-06" db="EMBL/GenBank/DDBJ databases">
        <title>Transcriptomic and genomic resources for Thalictrum thalictroides and T. hernandezii: Facilitating candidate gene discovery in an emerging model plant lineage.</title>
        <authorList>
            <person name="Arias T."/>
            <person name="Riano-Pachon D.M."/>
            <person name="Di Stilio V.S."/>
        </authorList>
    </citation>
    <scope>NUCLEOTIDE SEQUENCE [LARGE SCALE GENOMIC DNA]</scope>
    <source>
        <strain evidence="4">cv. WT478/WT964</strain>
        <tissue evidence="3">Leaves</tissue>
    </source>
</reference>
<evidence type="ECO:0000256" key="1">
    <source>
        <dbReference type="ARBA" id="ARBA00022737"/>
    </source>
</evidence>
<dbReference type="Proteomes" id="UP000554482">
    <property type="component" value="Unassembled WGS sequence"/>
</dbReference>
<dbReference type="Pfam" id="PF01535">
    <property type="entry name" value="PPR"/>
    <property type="match status" value="1"/>
</dbReference>
<organism evidence="3 4">
    <name type="scientific">Thalictrum thalictroides</name>
    <name type="common">Rue-anemone</name>
    <name type="synonym">Anemone thalictroides</name>
    <dbReference type="NCBI Taxonomy" id="46969"/>
    <lineage>
        <taxon>Eukaryota</taxon>
        <taxon>Viridiplantae</taxon>
        <taxon>Streptophyta</taxon>
        <taxon>Embryophyta</taxon>
        <taxon>Tracheophyta</taxon>
        <taxon>Spermatophyta</taxon>
        <taxon>Magnoliopsida</taxon>
        <taxon>Ranunculales</taxon>
        <taxon>Ranunculaceae</taxon>
        <taxon>Thalictroideae</taxon>
        <taxon>Thalictrum</taxon>
    </lineage>
</organism>
<dbReference type="InterPro" id="IPR002885">
    <property type="entry name" value="PPR_rpt"/>
</dbReference>
<dbReference type="EMBL" id="JABWDY010043873">
    <property type="protein sequence ID" value="KAF5175565.1"/>
    <property type="molecule type" value="Genomic_DNA"/>
</dbReference>
<accession>A0A7J6UTT3</accession>
<proteinExistence type="predicted"/>
<dbReference type="InterPro" id="IPR011990">
    <property type="entry name" value="TPR-like_helical_dom_sf"/>
</dbReference>
<keyword evidence="1" id="KW-0677">Repeat</keyword>
<feature type="repeat" description="PPR" evidence="2">
    <location>
        <begin position="121"/>
        <end position="155"/>
    </location>
</feature>
<gene>
    <name evidence="3" type="ORF">FRX31_034848</name>
</gene>
<evidence type="ECO:0000313" key="4">
    <source>
        <dbReference type="Proteomes" id="UP000554482"/>
    </source>
</evidence>
<evidence type="ECO:0000256" key="2">
    <source>
        <dbReference type="PROSITE-ProRule" id="PRU00708"/>
    </source>
</evidence>
<dbReference type="Gene3D" id="1.25.40.10">
    <property type="entry name" value="Tetratricopeptide repeat domain"/>
    <property type="match status" value="1"/>
</dbReference>
<name>A0A7J6UTT3_THATH</name>
<dbReference type="AlphaFoldDB" id="A0A7J6UTT3"/>
<protein>
    <recommendedName>
        <fullName evidence="5">Pentatricopeptide repeat-containing protein</fullName>
    </recommendedName>
</protein>
<dbReference type="PROSITE" id="PS51375">
    <property type="entry name" value="PPR"/>
    <property type="match status" value="1"/>
</dbReference>
<comment type="caution">
    <text evidence="3">The sequence shown here is derived from an EMBL/GenBank/DDBJ whole genome shotgun (WGS) entry which is preliminary data.</text>
</comment>
<keyword evidence="4" id="KW-1185">Reference proteome</keyword>
<evidence type="ECO:0000313" key="3">
    <source>
        <dbReference type="EMBL" id="KAF5175565.1"/>
    </source>
</evidence>
<sequence>MYRGEEDFDYHYWDAEKLIKLFSSIKPPRIPYIFPKKKIDYKEGIEYGTKDVIINEWVKRVKPGEPVDGKYMFDAVSKMCYGYPPCETLSPLVIKLSRCGHADTALDLVYLVRREGGGNPSFVAMNALLNGLGRAKKVDKMKRLLHDMFEEDFCFSYDLSSFLIIYVDCKELTKRWRYLIGWKRWRTIHSNHMI</sequence>